<evidence type="ECO:0000313" key="1">
    <source>
        <dbReference type="EMBL" id="SFS08889.1"/>
    </source>
</evidence>
<reference evidence="1 2" key="1">
    <citation type="submission" date="2016-10" db="EMBL/GenBank/DDBJ databases">
        <authorList>
            <person name="de Groot N.N."/>
        </authorList>
    </citation>
    <scope>NUCLEOTIDE SEQUENCE [LARGE SCALE GENOMIC DNA]</scope>
    <source>
        <strain evidence="1 2">DSM 21001</strain>
    </source>
</reference>
<name>A0A1I6LZI5_9BACT</name>
<dbReference type="STRING" id="474950.SAMN05421771_1553"/>
<organism evidence="1 2">
    <name type="scientific">Granulicella pectinivorans</name>
    <dbReference type="NCBI Taxonomy" id="474950"/>
    <lineage>
        <taxon>Bacteria</taxon>
        <taxon>Pseudomonadati</taxon>
        <taxon>Acidobacteriota</taxon>
        <taxon>Terriglobia</taxon>
        <taxon>Terriglobales</taxon>
        <taxon>Acidobacteriaceae</taxon>
        <taxon>Granulicella</taxon>
    </lineage>
</organism>
<sequence>MKTGPRPFSDSLRDDMRASSEFRRGIPAEAFAEMASGAFGSGKIMLRECIHGTIGFTAPGAALERSPKSLMRMLGPQRNPQTRDLFQIFAYLQKMEGIVLEVRFSSGEARAAA</sequence>
<keyword evidence="2" id="KW-1185">Reference proteome</keyword>
<dbReference type="Proteomes" id="UP000199024">
    <property type="component" value="Unassembled WGS sequence"/>
</dbReference>
<evidence type="ECO:0000313" key="2">
    <source>
        <dbReference type="Proteomes" id="UP000199024"/>
    </source>
</evidence>
<dbReference type="EMBL" id="FOZL01000001">
    <property type="protein sequence ID" value="SFS08889.1"/>
    <property type="molecule type" value="Genomic_DNA"/>
</dbReference>
<gene>
    <name evidence="1" type="ORF">SAMN05421771_1553</name>
</gene>
<proteinExistence type="predicted"/>
<accession>A0A1I6LZI5</accession>
<dbReference type="AlphaFoldDB" id="A0A1I6LZI5"/>
<protein>
    <submittedName>
        <fullName evidence="1">Uncharacterized protein</fullName>
    </submittedName>
</protein>